<keyword evidence="8" id="KW-0969">Cilium</keyword>
<dbReference type="InterPro" id="IPR012826">
    <property type="entry name" value="FliN"/>
</dbReference>
<dbReference type="SUPFAM" id="SSF101801">
    <property type="entry name" value="Surface presentation of antigens (SPOA)"/>
    <property type="match status" value="1"/>
</dbReference>
<keyword evidence="4" id="KW-0145">Chemotaxis</keyword>
<evidence type="ECO:0000256" key="3">
    <source>
        <dbReference type="ARBA" id="ARBA00022475"/>
    </source>
</evidence>
<dbReference type="Gene3D" id="2.30.330.10">
    <property type="entry name" value="SpoA-like"/>
    <property type="match status" value="1"/>
</dbReference>
<keyword evidence="3" id="KW-1003">Cell membrane</keyword>
<dbReference type="PANTHER" id="PTHR43484:SF1">
    <property type="entry name" value="FLAGELLAR MOTOR SWITCH PROTEIN FLIN"/>
    <property type="match status" value="1"/>
</dbReference>
<dbReference type="EMBL" id="JAUSVM010000001">
    <property type="protein sequence ID" value="MDQ0424679.1"/>
    <property type="molecule type" value="Genomic_DNA"/>
</dbReference>
<dbReference type="NCBIfam" id="TIGR02480">
    <property type="entry name" value="fliN"/>
    <property type="match status" value="1"/>
</dbReference>
<sequence length="232" mass="22801">MSTTSPVVDTTAAATAAAALVPADVPLQVAPADAAPPADAAAVVAGVVGRTSADVALVLGPQVAAALAEGTDGAALDPAAALRPALQAAAAALGDGVLEPARLSTAGQVVTPESDVVALVGPDGPRAWLVVRVRPGGAPAAAAPAVPTQRGAALRALYDVELTLTAEIGRTRLPLRQVLDLTPGTVLELDRAAGGPADVVVNGRLIARGEVVVVDEDFAIRVTEIVSAPDAV</sequence>
<dbReference type="Pfam" id="PF01052">
    <property type="entry name" value="FliMN_C"/>
    <property type="match status" value="1"/>
</dbReference>
<dbReference type="PRINTS" id="PR00956">
    <property type="entry name" value="FLGMOTORFLIN"/>
</dbReference>
<dbReference type="InterPro" id="IPR001172">
    <property type="entry name" value="FliN_T3SS_HrcQb"/>
</dbReference>
<protein>
    <submittedName>
        <fullName evidence="8">Flagellar motor switch protein FliN/FliY</fullName>
    </submittedName>
</protein>
<keyword evidence="8" id="KW-0966">Cell projection</keyword>
<gene>
    <name evidence="8" type="ORF">JO380_001060</name>
</gene>
<proteinExistence type="inferred from homology"/>
<name>A0ABU0GH39_9CELL</name>
<evidence type="ECO:0000256" key="1">
    <source>
        <dbReference type="ARBA" id="ARBA00004413"/>
    </source>
</evidence>
<evidence type="ECO:0000256" key="6">
    <source>
        <dbReference type="ARBA" id="ARBA00023136"/>
    </source>
</evidence>
<dbReference type="InterPro" id="IPR036429">
    <property type="entry name" value="SpoA-like_sf"/>
</dbReference>
<comment type="subcellular location">
    <subcellularLocation>
        <location evidence="1">Cell membrane</location>
        <topology evidence="1">Peripheral membrane protein</topology>
        <orientation evidence="1">Cytoplasmic side</orientation>
    </subcellularLocation>
</comment>
<dbReference type="Proteomes" id="UP001240250">
    <property type="component" value="Unassembled WGS sequence"/>
</dbReference>
<keyword evidence="6" id="KW-0472">Membrane</keyword>
<dbReference type="InterPro" id="IPR051469">
    <property type="entry name" value="FliN/MopA/SpaO"/>
</dbReference>
<evidence type="ECO:0000313" key="9">
    <source>
        <dbReference type="Proteomes" id="UP001240250"/>
    </source>
</evidence>
<keyword evidence="5" id="KW-0283">Flagellar rotation</keyword>
<dbReference type="PANTHER" id="PTHR43484">
    <property type="match status" value="1"/>
</dbReference>
<dbReference type="InterPro" id="IPR001543">
    <property type="entry name" value="FliN-like_C"/>
</dbReference>
<evidence type="ECO:0000259" key="7">
    <source>
        <dbReference type="Pfam" id="PF01052"/>
    </source>
</evidence>
<evidence type="ECO:0000256" key="5">
    <source>
        <dbReference type="ARBA" id="ARBA00022779"/>
    </source>
</evidence>
<comment type="similarity">
    <text evidence="2">Belongs to the FliN/MopA/SpaO family.</text>
</comment>
<comment type="caution">
    <text evidence="8">The sequence shown here is derived from an EMBL/GenBank/DDBJ whole genome shotgun (WGS) entry which is preliminary data.</text>
</comment>
<evidence type="ECO:0000313" key="8">
    <source>
        <dbReference type="EMBL" id="MDQ0424679.1"/>
    </source>
</evidence>
<accession>A0ABU0GH39</accession>
<evidence type="ECO:0000256" key="2">
    <source>
        <dbReference type="ARBA" id="ARBA00009226"/>
    </source>
</evidence>
<keyword evidence="8" id="KW-0282">Flagellum</keyword>
<reference evidence="8 9" key="1">
    <citation type="submission" date="2023-07" db="EMBL/GenBank/DDBJ databases">
        <title>Sequencing the genomes of 1000 actinobacteria strains.</title>
        <authorList>
            <person name="Klenk H.-P."/>
        </authorList>
    </citation>
    <scope>NUCLEOTIDE SEQUENCE [LARGE SCALE GENOMIC DNA]</scope>
    <source>
        <strain evidence="8 9">DSM 14785</strain>
    </source>
</reference>
<dbReference type="RefSeq" id="WP_046530122.1">
    <property type="nucleotide sequence ID" value="NZ_CP084585.1"/>
</dbReference>
<evidence type="ECO:0000256" key="4">
    <source>
        <dbReference type="ARBA" id="ARBA00022500"/>
    </source>
</evidence>
<feature type="domain" description="Flagellar motor switch protein FliN-like C-terminal" evidence="7">
    <location>
        <begin position="156"/>
        <end position="226"/>
    </location>
</feature>
<organism evidence="8 9">
    <name type="scientific">Cellulomonas iranensis</name>
    <dbReference type="NCBI Taxonomy" id="76862"/>
    <lineage>
        <taxon>Bacteria</taxon>
        <taxon>Bacillati</taxon>
        <taxon>Actinomycetota</taxon>
        <taxon>Actinomycetes</taxon>
        <taxon>Micrococcales</taxon>
        <taxon>Cellulomonadaceae</taxon>
        <taxon>Cellulomonas</taxon>
    </lineage>
</organism>
<keyword evidence="9" id="KW-1185">Reference proteome</keyword>